<dbReference type="PROSITE" id="PS50977">
    <property type="entry name" value="HTH_TETR_2"/>
    <property type="match status" value="1"/>
</dbReference>
<accession>A0A1I0YRN6</accession>
<dbReference type="SUPFAM" id="SSF46689">
    <property type="entry name" value="Homeodomain-like"/>
    <property type="match status" value="1"/>
</dbReference>
<dbReference type="PRINTS" id="PR00455">
    <property type="entry name" value="HTHTETR"/>
</dbReference>
<dbReference type="InterPro" id="IPR036271">
    <property type="entry name" value="Tet_transcr_reg_TetR-rel_C_sf"/>
</dbReference>
<evidence type="ECO:0000259" key="5">
    <source>
        <dbReference type="PROSITE" id="PS50977"/>
    </source>
</evidence>
<dbReference type="Gene3D" id="1.10.357.10">
    <property type="entry name" value="Tetracycline Repressor, domain 2"/>
    <property type="match status" value="1"/>
</dbReference>
<protein>
    <submittedName>
        <fullName evidence="6">Transcriptional regulator, TetR family</fullName>
    </submittedName>
</protein>
<dbReference type="GO" id="GO:0003677">
    <property type="term" value="F:DNA binding"/>
    <property type="evidence" value="ECO:0007669"/>
    <property type="project" value="UniProtKB-UniRule"/>
</dbReference>
<dbReference type="RefSeq" id="WP_090237808.1">
    <property type="nucleotide sequence ID" value="NZ_FOJW01000008.1"/>
</dbReference>
<feature type="DNA-binding region" description="H-T-H motif" evidence="4">
    <location>
        <begin position="27"/>
        <end position="46"/>
    </location>
</feature>
<dbReference type="InterPro" id="IPR001647">
    <property type="entry name" value="HTH_TetR"/>
</dbReference>
<sequence length="184" mass="21277">MKKSQKKESILNTAEKLFYQYGFHAIGVKSILEQAGVAPMTMYYHFNSKEDLIKEILVRREDQYLQLIEDNVKREDGMNSYIKSLIKIHLDWIETDSFNGCLFLRAKQEYEGVNEEVASLSREHKKTLLNRIENDLELFHVPRSLGVQLLIILEGLTSIAQIQTIDEVKEAANGLIKDIYVAEK</sequence>
<gene>
    <name evidence="6" type="ORF">SAMN04488072_10897</name>
</gene>
<organism evidence="6 7">
    <name type="scientific">Lentibacillus halodurans</name>
    <dbReference type="NCBI Taxonomy" id="237679"/>
    <lineage>
        <taxon>Bacteria</taxon>
        <taxon>Bacillati</taxon>
        <taxon>Bacillota</taxon>
        <taxon>Bacilli</taxon>
        <taxon>Bacillales</taxon>
        <taxon>Bacillaceae</taxon>
        <taxon>Lentibacillus</taxon>
    </lineage>
</organism>
<dbReference type="Proteomes" id="UP000198642">
    <property type="component" value="Unassembled WGS sequence"/>
</dbReference>
<evidence type="ECO:0000313" key="7">
    <source>
        <dbReference type="Proteomes" id="UP000198642"/>
    </source>
</evidence>
<keyword evidence="3" id="KW-0804">Transcription</keyword>
<dbReference type="InterPro" id="IPR009057">
    <property type="entry name" value="Homeodomain-like_sf"/>
</dbReference>
<keyword evidence="7" id="KW-1185">Reference proteome</keyword>
<dbReference type="SUPFAM" id="SSF48498">
    <property type="entry name" value="Tetracyclin repressor-like, C-terminal domain"/>
    <property type="match status" value="1"/>
</dbReference>
<evidence type="ECO:0000313" key="6">
    <source>
        <dbReference type="EMBL" id="SFB15456.1"/>
    </source>
</evidence>
<name>A0A1I0YRN6_9BACI</name>
<feature type="domain" description="HTH tetR-type" evidence="5">
    <location>
        <begin position="4"/>
        <end position="64"/>
    </location>
</feature>
<evidence type="ECO:0000256" key="2">
    <source>
        <dbReference type="ARBA" id="ARBA00023125"/>
    </source>
</evidence>
<dbReference type="PANTHER" id="PTHR47506:SF6">
    <property type="entry name" value="HTH-TYPE TRANSCRIPTIONAL REPRESSOR NEMR"/>
    <property type="match status" value="1"/>
</dbReference>
<dbReference type="AlphaFoldDB" id="A0A1I0YRN6"/>
<evidence type="ECO:0000256" key="4">
    <source>
        <dbReference type="PROSITE-ProRule" id="PRU00335"/>
    </source>
</evidence>
<evidence type="ECO:0000256" key="1">
    <source>
        <dbReference type="ARBA" id="ARBA00023015"/>
    </source>
</evidence>
<keyword evidence="2 4" id="KW-0238">DNA-binding</keyword>
<dbReference type="EMBL" id="FOJW01000008">
    <property type="protein sequence ID" value="SFB15456.1"/>
    <property type="molecule type" value="Genomic_DNA"/>
</dbReference>
<proteinExistence type="predicted"/>
<dbReference type="OrthoDB" id="116240at2"/>
<keyword evidence="1" id="KW-0805">Transcription regulation</keyword>
<dbReference type="Pfam" id="PF00440">
    <property type="entry name" value="TetR_N"/>
    <property type="match status" value="1"/>
</dbReference>
<dbReference type="PANTHER" id="PTHR47506">
    <property type="entry name" value="TRANSCRIPTIONAL REGULATORY PROTEIN"/>
    <property type="match status" value="1"/>
</dbReference>
<evidence type="ECO:0000256" key="3">
    <source>
        <dbReference type="ARBA" id="ARBA00023163"/>
    </source>
</evidence>
<dbReference type="STRING" id="237679.SAMN04488072_10897"/>
<reference evidence="6 7" key="1">
    <citation type="submission" date="2016-10" db="EMBL/GenBank/DDBJ databases">
        <authorList>
            <person name="de Groot N.N."/>
        </authorList>
    </citation>
    <scope>NUCLEOTIDE SEQUENCE [LARGE SCALE GENOMIC DNA]</scope>
    <source>
        <strain evidence="6 7">CGMCC 1.3702</strain>
    </source>
</reference>